<dbReference type="PIRSF" id="PIRSF000883">
    <property type="entry name" value="Pesterase_MJ0912"/>
    <property type="match status" value="1"/>
</dbReference>
<dbReference type="PANTHER" id="PTHR42850">
    <property type="entry name" value="METALLOPHOSPHOESTERASE"/>
    <property type="match status" value="1"/>
</dbReference>
<dbReference type="InterPro" id="IPR050126">
    <property type="entry name" value="Ap4A_hydrolase"/>
</dbReference>
<dbReference type="Proteomes" id="UP001256827">
    <property type="component" value="Chromosome"/>
</dbReference>
<feature type="domain" description="Calcineurin-like phosphoesterase" evidence="2">
    <location>
        <begin position="6"/>
        <end position="180"/>
    </location>
</feature>
<name>A0ABY9T3A0_BREBE</name>
<dbReference type="InterPro" id="IPR024654">
    <property type="entry name" value="Calcineurin-like_PHP_lpxH"/>
</dbReference>
<gene>
    <name evidence="3" type="ORF">RGB73_27585</name>
</gene>
<dbReference type="Pfam" id="PF12850">
    <property type="entry name" value="Metallophos_2"/>
    <property type="match status" value="1"/>
</dbReference>
<dbReference type="InterPro" id="IPR029052">
    <property type="entry name" value="Metallo-depent_PP-like"/>
</dbReference>
<evidence type="ECO:0000313" key="3">
    <source>
        <dbReference type="EMBL" id="WNC14388.1"/>
    </source>
</evidence>
<reference evidence="3 4" key="1">
    <citation type="submission" date="2023-09" db="EMBL/GenBank/DDBJ databases">
        <title>Complete Genome and Methylome dissection of Bacillus brevis NEB573 original source of BbsI restriction endonuclease.</title>
        <authorList>
            <person name="Fomenkov A."/>
            <person name="Roberts R.D."/>
        </authorList>
    </citation>
    <scope>NUCLEOTIDE SEQUENCE [LARGE SCALE GENOMIC DNA]</scope>
    <source>
        <strain evidence="3 4">NEB573</strain>
    </source>
</reference>
<evidence type="ECO:0000256" key="1">
    <source>
        <dbReference type="ARBA" id="ARBA00008950"/>
    </source>
</evidence>
<dbReference type="RefSeq" id="WP_310766384.1">
    <property type="nucleotide sequence ID" value="NZ_CP134050.1"/>
</dbReference>
<dbReference type="PANTHER" id="PTHR42850:SF2">
    <property type="entry name" value="BLL5683 PROTEIN"/>
    <property type="match status" value="1"/>
</dbReference>
<sequence>MTTKTIAVLSDVHSNVYALDAVLSDIARRGIDTVVNLGDTLFGPVAPVESAKRLMERSDIVSIMGNCDRALLQEESPSLTFQQVKPLLTQEMLEWIRTFRNAWVFEDILFCHGTPFSDEQYLLEEVNERGATAKNVLEVAELLREVPQSIVVCGHTHLPRCVHLPDGKLVLNPGSVGFPAYYEDAPYPHVMEAMSPHARYAILRQTKNGWGIEQVMLPYDWEQAAKLAEKAGRPDYSHAIRTGFAYIPAE</sequence>
<dbReference type="Gene3D" id="3.60.21.10">
    <property type="match status" value="1"/>
</dbReference>
<comment type="similarity">
    <text evidence="1">Belongs to the metallophosphoesterase superfamily. YfcE family.</text>
</comment>
<proteinExistence type="inferred from homology"/>
<evidence type="ECO:0000259" key="2">
    <source>
        <dbReference type="Pfam" id="PF12850"/>
    </source>
</evidence>
<evidence type="ECO:0000313" key="4">
    <source>
        <dbReference type="Proteomes" id="UP001256827"/>
    </source>
</evidence>
<keyword evidence="4" id="KW-1185">Reference proteome</keyword>
<dbReference type="EMBL" id="CP134050">
    <property type="protein sequence ID" value="WNC14388.1"/>
    <property type="molecule type" value="Genomic_DNA"/>
</dbReference>
<dbReference type="SUPFAM" id="SSF56300">
    <property type="entry name" value="Metallo-dependent phosphatases"/>
    <property type="match status" value="1"/>
</dbReference>
<protein>
    <submittedName>
        <fullName evidence="3">Metallophosphoesterase family protein</fullName>
    </submittedName>
</protein>
<organism evidence="3 4">
    <name type="scientific">Brevibacillus brevis</name>
    <name type="common">Bacillus brevis</name>
    <dbReference type="NCBI Taxonomy" id="1393"/>
    <lineage>
        <taxon>Bacteria</taxon>
        <taxon>Bacillati</taxon>
        <taxon>Bacillota</taxon>
        <taxon>Bacilli</taxon>
        <taxon>Bacillales</taxon>
        <taxon>Paenibacillaceae</taxon>
        <taxon>Brevibacillus</taxon>
    </lineage>
</organism>
<accession>A0ABY9T3A0</accession>
<dbReference type="InterPro" id="IPR011152">
    <property type="entry name" value="Pesterase_MJ0912"/>
</dbReference>